<evidence type="ECO:0000256" key="5">
    <source>
        <dbReference type="ARBA" id="ARBA00022946"/>
    </source>
</evidence>
<organism evidence="11">
    <name type="scientific">Hirondellea gigas</name>
    <dbReference type="NCBI Taxonomy" id="1518452"/>
    <lineage>
        <taxon>Eukaryota</taxon>
        <taxon>Metazoa</taxon>
        <taxon>Ecdysozoa</taxon>
        <taxon>Arthropoda</taxon>
        <taxon>Crustacea</taxon>
        <taxon>Multicrustacea</taxon>
        <taxon>Malacostraca</taxon>
        <taxon>Eumalacostraca</taxon>
        <taxon>Peracarida</taxon>
        <taxon>Amphipoda</taxon>
        <taxon>Amphilochidea</taxon>
        <taxon>Lysianassida</taxon>
        <taxon>Lysianassidira</taxon>
        <taxon>Lysianassoidea</taxon>
        <taxon>Lysianassidae</taxon>
        <taxon>Hirondellea</taxon>
    </lineage>
</organism>
<dbReference type="PANTHER" id="PTHR10707:SF10">
    <property type="entry name" value="CYTOCHROME C OXIDASE SUBUNIT 4"/>
    <property type="match status" value="1"/>
</dbReference>
<dbReference type="UniPathway" id="UPA00705"/>
<evidence type="ECO:0000256" key="3">
    <source>
        <dbReference type="ARBA" id="ARBA00022692"/>
    </source>
</evidence>
<feature type="transmembrane region" description="Helical" evidence="10">
    <location>
        <begin position="120"/>
        <end position="143"/>
    </location>
</feature>
<dbReference type="Pfam" id="PF02936">
    <property type="entry name" value="COX4"/>
    <property type="match status" value="1"/>
</dbReference>
<dbReference type="GO" id="GO:0005743">
    <property type="term" value="C:mitochondrial inner membrane"/>
    <property type="evidence" value="ECO:0007669"/>
    <property type="project" value="UniProtKB-SubCell"/>
</dbReference>
<accession>A0A6A7FNY9</accession>
<dbReference type="EMBL" id="IACT01000830">
    <property type="protein sequence ID" value="LAC20208.1"/>
    <property type="molecule type" value="mRNA"/>
</dbReference>
<evidence type="ECO:0000256" key="4">
    <source>
        <dbReference type="ARBA" id="ARBA00022792"/>
    </source>
</evidence>
<dbReference type="GO" id="GO:0045277">
    <property type="term" value="C:respiratory chain complex IV"/>
    <property type="evidence" value="ECO:0007669"/>
    <property type="project" value="InterPro"/>
</dbReference>
<dbReference type="GO" id="GO:0016491">
    <property type="term" value="F:oxidoreductase activity"/>
    <property type="evidence" value="ECO:0007669"/>
    <property type="project" value="UniProtKB-KW"/>
</dbReference>
<dbReference type="FunFam" id="1.10.442.10:FF:000001">
    <property type="entry name" value="Cytochrome c oxidase subunit 4 isoform 1"/>
    <property type="match status" value="1"/>
</dbReference>
<protein>
    <recommendedName>
        <fullName evidence="10">Cytochrome c oxidase subunit 4</fullName>
    </recommendedName>
</protein>
<dbReference type="CDD" id="cd00922">
    <property type="entry name" value="Cyt_c_Oxidase_IV"/>
    <property type="match status" value="1"/>
</dbReference>
<dbReference type="Gene3D" id="1.10.442.10">
    <property type="entry name" value="Cytochrome c oxidase subunit IV"/>
    <property type="match status" value="1"/>
</dbReference>
<evidence type="ECO:0000256" key="6">
    <source>
        <dbReference type="ARBA" id="ARBA00022989"/>
    </source>
</evidence>
<keyword evidence="9 10" id="KW-0472">Membrane</keyword>
<dbReference type="SUPFAM" id="SSF81406">
    <property type="entry name" value="Mitochondrial cytochrome c oxidase subunit IV"/>
    <property type="match status" value="1"/>
</dbReference>
<keyword evidence="3 10" id="KW-0812">Transmembrane</keyword>
<sequence length="186" mass="21248">MALRSLDRMGCMRLLQQVMKAQGARASSATAINHNDPYIRIGKREVVGFGYNGGLNYADRGDFPMPAIRFKEIDNEIATLKEKEKGDWKKLTIEEKKALYRASFCQTFEEMHANTGEWKIYISSLFIACSLACWIFMSLRAYVLPPLPGTFTPEAQQAQLKNMIDLYVNPIEGVASKYDYEKGRWK</sequence>
<keyword evidence="5" id="KW-0809">Transit peptide</keyword>
<reference evidence="11" key="1">
    <citation type="submission" date="2017-11" db="EMBL/GenBank/DDBJ databases">
        <title>The sensing device of the deep-sea amphipod.</title>
        <authorList>
            <person name="Kobayashi H."/>
            <person name="Nagahama T."/>
            <person name="Arai W."/>
            <person name="Sasagawa Y."/>
            <person name="Umeda M."/>
            <person name="Hayashi T."/>
            <person name="Nikaido I."/>
            <person name="Watanabe H."/>
            <person name="Oguri K."/>
            <person name="Kitazato H."/>
            <person name="Fujioka K."/>
            <person name="Kido Y."/>
            <person name="Takami H."/>
        </authorList>
    </citation>
    <scope>NUCLEOTIDE SEQUENCE</scope>
    <source>
        <tissue evidence="11">Whole body</tissue>
    </source>
</reference>
<dbReference type="PRINTS" id="PR01873">
    <property type="entry name" value="CYTCOXIDASE4"/>
</dbReference>
<comment type="function">
    <text evidence="10">Component of the cytochrome c oxidase, the last enzyme in the mitochondrial electron transport chain which drives oxidative phosphorylation.</text>
</comment>
<comment type="pathway">
    <text evidence="10">Energy metabolism; oxidative phosphorylation.</text>
</comment>
<comment type="subcellular location">
    <subcellularLocation>
        <location evidence="1 10">Mitochondrion inner membrane</location>
        <topology evidence="1 10">Single-pass membrane protein</topology>
    </subcellularLocation>
</comment>
<keyword evidence="7" id="KW-0560">Oxidoreductase</keyword>
<keyword evidence="6 10" id="KW-1133">Transmembrane helix</keyword>
<evidence type="ECO:0000256" key="10">
    <source>
        <dbReference type="RuleBase" id="RU367145"/>
    </source>
</evidence>
<dbReference type="InterPro" id="IPR013288">
    <property type="entry name" value="Cyt_c_oxidase_su4"/>
</dbReference>
<evidence type="ECO:0000313" key="11">
    <source>
        <dbReference type="EMBL" id="LAC20208.1"/>
    </source>
</evidence>
<evidence type="ECO:0000256" key="8">
    <source>
        <dbReference type="ARBA" id="ARBA00023128"/>
    </source>
</evidence>
<dbReference type="AlphaFoldDB" id="A0A6A7FNY9"/>
<keyword evidence="8 10" id="KW-0496">Mitochondrion</keyword>
<keyword evidence="4 10" id="KW-0999">Mitochondrion inner membrane</keyword>
<dbReference type="GO" id="GO:0006123">
    <property type="term" value="P:mitochondrial electron transport, cytochrome c to oxygen"/>
    <property type="evidence" value="ECO:0007669"/>
    <property type="project" value="InterPro"/>
</dbReference>
<dbReference type="PANTHER" id="PTHR10707">
    <property type="entry name" value="CYTOCHROME C OXIDASE SUBUNIT IV"/>
    <property type="match status" value="1"/>
</dbReference>
<dbReference type="InterPro" id="IPR004203">
    <property type="entry name" value="Cyt_c_oxidase_su4_fam"/>
</dbReference>
<comment type="subunit">
    <text evidence="10">Component of the cytochrome c oxidase (complex IV, CIV), a multisubunit enzyme composed of 14 subunits.</text>
</comment>
<evidence type="ECO:0000256" key="7">
    <source>
        <dbReference type="ARBA" id="ARBA00023002"/>
    </source>
</evidence>
<name>A0A6A7FNY9_9CRUS</name>
<proteinExistence type="evidence at transcript level"/>
<dbReference type="InterPro" id="IPR036639">
    <property type="entry name" value="Cyt_c_oxidase_su4_sf"/>
</dbReference>
<evidence type="ECO:0000256" key="9">
    <source>
        <dbReference type="ARBA" id="ARBA00023136"/>
    </source>
</evidence>
<evidence type="ECO:0000256" key="2">
    <source>
        <dbReference type="ARBA" id="ARBA00008135"/>
    </source>
</evidence>
<evidence type="ECO:0000256" key="1">
    <source>
        <dbReference type="ARBA" id="ARBA00004434"/>
    </source>
</evidence>
<comment type="similarity">
    <text evidence="2 10">Belongs to the cytochrome c oxidase IV family.</text>
</comment>